<gene>
    <name evidence="1" type="ORF">Prubr_26950</name>
</gene>
<keyword evidence="2" id="KW-1185">Reference proteome</keyword>
<organism evidence="1 2">
    <name type="scientific">Polymorphospora rubra</name>
    <dbReference type="NCBI Taxonomy" id="338584"/>
    <lineage>
        <taxon>Bacteria</taxon>
        <taxon>Bacillati</taxon>
        <taxon>Actinomycetota</taxon>
        <taxon>Actinomycetes</taxon>
        <taxon>Micromonosporales</taxon>
        <taxon>Micromonosporaceae</taxon>
        <taxon>Polymorphospora</taxon>
    </lineage>
</organism>
<sequence length="172" mass="18550">MRQATVFADYGQFYLQDVDAHNAAMRAGAATDPTRAAGGWTDDAVRLHRIGLEPHSISIGAARSDFVETALTIHEIAPALMSEAEHAVEADLDVVTGAVSVVGCTEPPDTAKALGVQPGRYRVRVSYVPADPPPDADPDVEGDHFTYLIEMWPSRNAEPLTVIRQGPYPWAN</sequence>
<dbReference type="RefSeq" id="WP_212825271.1">
    <property type="nucleotide sequence ID" value="NZ_AP023359.1"/>
</dbReference>
<dbReference type="KEGG" id="pry:Prubr_26950"/>
<reference evidence="1" key="1">
    <citation type="submission" date="2020-08" db="EMBL/GenBank/DDBJ databases">
        <title>Whole genome shotgun sequence of Polymorphospora rubra NBRC 101157.</title>
        <authorList>
            <person name="Komaki H."/>
            <person name="Tamura T."/>
        </authorList>
    </citation>
    <scope>NUCLEOTIDE SEQUENCE</scope>
    <source>
        <strain evidence="1">NBRC 101157</strain>
    </source>
</reference>
<dbReference type="Gene3D" id="2.60.34.30">
    <property type="entry name" value="Competence, DNA-entry nuclease inhibitor, ComJ"/>
    <property type="match status" value="1"/>
</dbReference>
<name>A0A810MYY4_9ACTN</name>
<dbReference type="AlphaFoldDB" id="A0A810MYY4"/>
<protein>
    <submittedName>
        <fullName evidence="1">Uncharacterized protein</fullName>
    </submittedName>
</protein>
<evidence type="ECO:0000313" key="2">
    <source>
        <dbReference type="Proteomes" id="UP000680866"/>
    </source>
</evidence>
<accession>A0A810MYY4</accession>
<evidence type="ECO:0000313" key="1">
    <source>
        <dbReference type="EMBL" id="BCJ65674.1"/>
    </source>
</evidence>
<dbReference type="Proteomes" id="UP000680866">
    <property type="component" value="Chromosome"/>
</dbReference>
<dbReference type="EMBL" id="AP023359">
    <property type="protein sequence ID" value="BCJ65674.1"/>
    <property type="molecule type" value="Genomic_DNA"/>
</dbReference>
<dbReference type="InterPro" id="IPR038691">
    <property type="entry name" value="ComJ_sf"/>
</dbReference>
<proteinExistence type="predicted"/>